<feature type="compositionally biased region" description="Low complexity" evidence="1">
    <location>
        <begin position="34"/>
        <end position="49"/>
    </location>
</feature>
<feature type="signal peptide" evidence="2">
    <location>
        <begin position="1"/>
        <end position="24"/>
    </location>
</feature>
<evidence type="ECO:0000259" key="3">
    <source>
        <dbReference type="Pfam" id="PF13472"/>
    </source>
</evidence>
<dbReference type="Pfam" id="PF13472">
    <property type="entry name" value="Lipase_GDSL_2"/>
    <property type="match status" value="1"/>
</dbReference>
<evidence type="ECO:0000256" key="2">
    <source>
        <dbReference type="SAM" id="SignalP"/>
    </source>
</evidence>
<dbReference type="InterPro" id="IPR036514">
    <property type="entry name" value="SGNH_hydro_sf"/>
</dbReference>
<dbReference type="Proteomes" id="UP001174208">
    <property type="component" value="Unassembled WGS sequence"/>
</dbReference>
<dbReference type="PANTHER" id="PTHR37981:SF1">
    <property type="entry name" value="SGNH HYDROLASE-TYPE ESTERASE DOMAIN-CONTAINING PROTEIN"/>
    <property type="match status" value="1"/>
</dbReference>
<feature type="domain" description="SGNH hydrolase-type esterase" evidence="3">
    <location>
        <begin position="65"/>
        <end position="276"/>
    </location>
</feature>
<dbReference type="EMBL" id="JAROCF010000001">
    <property type="protein sequence ID" value="MDN4614908.1"/>
    <property type="molecule type" value="Genomic_DNA"/>
</dbReference>
<organism evidence="4 5">
    <name type="scientific">Leifsonia williamsii</name>
    <dbReference type="NCBI Taxonomy" id="3035919"/>
    <lineage>
        <taxon>Bacteria</taxon>
        <taxon>Bacillati</taxon>
        <taxon>Actinomycetota</taxon>
        <taxon>Actinomycetes</taxon>
        <taxon>Micrococcales</taxon>
        <taxon>Microbacteriaceae</taxon>
        <taxon>Leifsonia</taxon>
    </lineage>
</organism>
<accession>A0ABT8KD62</accession>
<dbReference type="SUPFAM" id="SSF52266">
    <property type="entry name" value="SGNH hydrolase"/>
    <property type="match status" value="1"/>
</dbReference>
<sequence>MRRRALRTLTAAVTAVLLAAGASACSGQADDGRPAAAVPSPAPTATATPDPFPTEPLSSGTRYVALGDSFAAGMGGGDEQGKCRTSPHSYPSVFTKEAGVDLIVNAACAGATTGDLLRRQLIAIDDRTDLITLSIGGNDLGVAAVAADCSAGKAVACRNELSSALSLLDVLPQRLSTVYSAVAQAAPNARIVVTGYVVMYDPGSTSGKDFGLRTAINAATVGLNQVIEDAVDAQRAKGVPMEFVRVDFAGHLLGDRDPWINQTGADAFHPTAEGYAQYAKTLVKELGTAE</sequence>
<dbReference type="Gene3D" id="3.40.50.1110">
    <property type="entry name" value="SGNH hydrolase"/>
    <property type="match status" value="1"/>
</dbReference>
<reference evidence="4" key="1">
    <citation type="submission" date="2023-06" db="EMBL/GenBank/DDBJ databases">
        <title>MT1 and MT2 Draft Genomes of Novel Species.</title>
        <authorList>
            <person name="Venkateswaran K."/>
        </authorList>
    </citation>
    <scope>NUCLEOTIDE SEQUENCE</scope>
    <source>
        <strain evidence="4">F6_8S_P_1B</strain>
    </source>
</reference>
<feature type="region of interest" description="Disordered" evidence="1">
    <location>
        <begin position="29"/>
        <end position="58"/>
    </location>
</feature>
<dbReference type="InterPro" id="IPR037460">
    <property type="entry name" value="SEST-like"/>
</dbReference>
<keyword evidence="2" id="KW-0732">Signal</keyword>
<comment type="caution">
    <text evidence="4">The sequence shown here is derived from an EMBL/GenBank/DDBJ whole genome shotgun (WGS) entry which is preliminary data.</text>
</comment>
<feature type="chain" id="PRO_5046391157" evidence="2">
    <location>
        <begin position="25"/>
        <end position="290"/>
    </location>
</feature>
<dbReference type="EC" id="3.1.-.-" evidence="4"/>
<evidence type="ECO:0000256" key="1">
    <source>
        <dbReference type="SAM" id="MobiDB-lite"/>
    </source>
</evidence>
<name>A0ABT8KD62_9MICO</name>
<evidence type="ECO:0000313" key="4">
    <source>
        <dbReference type="EMBL" id="MDN4614908.1"/>
    </source>
</evidence>
<evidence type="ECO:0000313" key="5">
    <source>
        <dbReference type="Proteomes" id="UP001174208"/>
    </source>
</evidence>
<keyword evidence="4" id="KW-0378">Hydrolase</keyword>
<dbReference type="GO" id="GO:0016787">
    <property type="term" value="F:hydrolase activity"/>
    <property type="evidence" value="ECO:0007669"/>
    <property type="project" value="UniProtKB-KW"/>
</dbReference>
<dbReference type="RefSeq" id="WP_301209216.1">
    <property type="nucleotide sequence ID" value="NZ_JAROCF010000001.1"/>
</dbReference>
<dbReference type="PANTHER" id="PTHR37981">
    <property type="entry name" value="LIPASE 2"/>
    <property type="match status" value="1"/>
</dbReference>
<dbReference type="InterPro" id="IPR013830">
    <property type="entry name" value="SGNH_hydro"/>
</dbReference>
<keyword evidence="5" id="KW-1185">Reference proteome</keyword>
<dbReference type="PROSITE" id="PS51257">
    <property type="entry name" value="PROKAR_LIPOPROTEIN"/>
    <property type="match status" value="1"/>
</dbReference>
<protein>
    <submittedName>
        <fullName evidence="4">SGNH/GDSL hydrolase family protein</fullName>
        <ecNumber evidence="4">3.1.-.-</ecNumber>
    </submittedName>
</protein>
<proteinExistence type="predicted"/>
<dbReference type="CDD" id="cd01823">
    <property type="entry name" value="SEST_like"/>
    <property type="match status" value="1"/>
</dbReference>
<gene>
    <name evidence="4" type="ORF">P5G50_10640</name>
</gene>